<dbReference type="GO" id="GO:0016757">
    <property type="term" value="F:glycosyltransferase activity"/>
    <property type="evidence" value="ECO:0007669"/>
    <property type="project" value="UniProtKB-KW"/>
</dbReference>
<accession>A0A3M7RUU8</accession>
<reference evidence="1 2" key="1">
    <citation type="journal article" date="2018" name="Sci. Rep.">
        <title>Genomic signatures of local adaptation to the degree of environmental predictability in rotifers.</title>
        <authorList>
            <person name="Franch-Gras L."/>
            <person name="Hahn C."/>
            <person name="Garcia-Roger E.M."/>
            <person name="Carmona M.J."/>
            <person name="Serra M."/>
            <person name="Gomez A."/>
        </authorList>
    </citation>
    <scope>NUCLEOTIDE SEQUENCE [LARGE SCALE GENOMIC DNA]</scope>
    <source>
        <strain evidence="1">HYR1</strain>
    </source>
</reference>
<gene>
    <name evidence="1" type="ORF">BpHYR1_036746</name>
</gene>
<dbReference type="AlphaFoldDB" id="A0A3M7RUU8"/>
<name>A0A3M7RUU8_BRAPC</name>
<keyword evidence="1" id="KW-0328">Glycosyltransferase</keyword>
<dbReference type="GO" id="GO:0003676">
    <property type="term" value="F:nucleic acid binding"/>
    <property type="evidence" value="ECO:0007669"/>
    <property type="project" value="InterPro"/>
</dbReference>
<comment type="caution">
    <text evidence="1">The sequence shown here is derived from an EMBL/GenBank/DDBJ whole genome shotgun (WGS) entry which is preliminary data.</text>
</comment>
<keyword evidence="2" id="KW-1185">Reference proteome</keyword>
<evidence type="ECO:0000313" key="1">
    <source>
        <dbReference type="EMBL" id="RNA27343.1"/>
    </source>
</evidence>
<dbReference type="EMBL" id="REGN01002559">
    <property type="protein sequence ID" value="RNA27343.1"/>
    <property type="molecule type" value="Genomic_DNA"/>
</dbReference>
<protein>
    <submittedName>
        <fullName evidence="1">N-acetyllactosaminide beta-1-3-N-acetylglucosaminyltransferase 4-like</fullName>
    </submittedName>
</protein>
<keyword evidence="1" id="KW-0808">Transferase</keyword>
<sequence length="167" mass="20314">MDKTKWRQKMLSDEMYIEVDNRKNRIQIRRMPSEKYNEDFIIKLTKKGNGSNGIWCSINYYRLEIFSLFDGRLNSHRYDMLREEEAFIFQQPQCQKQPLFCPLYKFDNAWEFTSFELVQTIEIFKLNFLNFFGKIKLVCGNKKIYLLITKLFINLYVENKQNNLKNI</sequence>
<dbReference type="InterPro" id="IPR036397">
    <property type="entry name" value="RNaseH_sf"/>
</dbReference>
<dbReference type="Proteomes" id="UP000276133">
    <property type="component" value="Unassembled WGS sequence"/>
</dbReference>
<organism evidence="1 2">
    <name type="scientific">Brachionus plicatilis</name>
    <name type="common">Marine rotifer</name>
    <name type="synonym">Brachionus muelleri</name>
    <dbReference type="NCBI Taxonomy" id="10195"/>
    <lineage>
        <taxon>Eukaryota</taxon>
        <taxon>Metazoa</taxon>
        <taxon>Spiralia</taxon>
        <taxon>Gnathifera</taxon>
        <taxon>Rotifera</taxon>
        <taxon>Eurotatoria</taxon>
        <taxon>Monogononta</taxon>
        <taxon>Pseudotrocha</taxon>
        <taxon>Ploima</taxon>
        <taxon>Brachionidae</taxon>
        <taxon>Brachionus</taxon>
    </lineage>
</organism>
<dbReference type="Gene3D" id="3.30.420.10">
    <property type="entry name" value="Ribonuclease H-like superfamily/Ribonuclease H"/>
    <property type="match status" value="1"/>
</dbReference>
<proteinExistence type="predicted"/>
<evidence type="ECO:0000313" key="2">
    <source>
        <dbReference type="Proteomes" id="UP000276133"/>
    </source>
</evidence>